<dbReference type="Proteomes" id="UP000050783">
    <property type="component" value="Unassembled WGS sequence"/>
</dbReference>
<sequence length="239" mass="25470">MKVFFRKIAVAAAVVVVTAAIPATAATVDLNGSAAGRYKRVKVTAPSIRYDKVRVNAGAYDMTDVTPAPDNVLGDFVAFCLDLAAWIGRGTGYEYKVTDTPFSNSVDLISNGGVQRIQAIFDANYSNAVATESKLTSAAFQVALWNAVYDDDWSATSGSGFSAKSRSSGVIDQANAYLAAAQNYTGDKKWRLSFLESTAQPYRYQNLVAVAPVPLPAAGFMLLGALAGFGLLRRRRSIA</sequence>
<name>A0A0P1EG98_9RHOB</name>
<evidence type="ECO:0000313" key="3">
    <source>
        <dbReference type="EMBL" id="CUH49057.1"/>
    </source>
</evidence>
<keyword evidence="1" id="KW-0812">Transmembrane</keyword>
<dbReference type="RefSeq" id="WP_058278524.1">
    <property type="nucleotide sequence ID" value="NZ_CYPU01000055.1"/>
</dbReference>
<proteinExistence type="predicted"/>
<dbReference type="GeneID" id="55494412"/>
<keyword evidence="1" id="KW-0472">Membrane</keyword>
<reference evidence="3 4" key="1">
    <citation type="submission" date="2015-09" db="EMBL/GenBank/DDBJ databases">
        <authorList>
            <consortium name="Swine Surveillance"/>
        </authorList>
    </citation>
    <scope>NUCLEOTIDE SEQUENCE [LARGE SCALE GENOMIC DNA]</scope>
    <source>
        <strain evidence="3 4">CECT 4292</strain>
    </source>
</reference>
<dbReference type="EMBL" id="CYPU01000055">
    <property type="protein sequence ID" value="CUH49057.1"/>
    <property type="molecule type" value="Genomic_DNA"/>
</dbReference>
<dbReference type="InterPro" id="IPR022472">
    <property type="entry name" value="VPLPA-CTERM"/>
</dbReference>
<dbReference type="AlphaFoldDB" id="A0A0P1EG98"/>
<evidence type="ECO:0000313" key="4">
    <source>
        <dbReference type="Proteomes" id="UP000050783"/>
    </source>
</evidence>
<dbReference type="OrthoDB" id="7844829at2"/>
<evidence type="ECO:0000256" key="2">
    <source>
        <dbReference type="SAM" id="SignalP"/>
    </source>
</evidence>
<keyword evidence="1" id="KW-1133">Transmembrane helix</keyword>
<dbReference type="NCBIfam" id="TIGR03370">
    <property type="entry name" value="VPLPA-CTERM"/>
    <property type="match status" value="1"/>
</dbReference>
<keyword evidence="2" id="KW-0732">Signal</keyword>
<gene>
    <name evidence="3" type="ORF">RUA4292_03251</name>
</gene>
<accession>A0A0P1EG98</accession>
<organism evidence="3 4">
    <name type="scientific">Ruegeria atlantica</name>
    <dbReference type="NCBI Taxonomy" id="81569"/>
    <lineage>
        <taxon>Bacteria</taxon>
        <taxon>Pseudomonadati</taxon>
        <taxon>Pseudomonadota</taxon>
        <taxon>Alphaproteobacteria</taxon>
        <taxon>Rhodobacterales</taxon>
        <taxon>Roseobacteraceae</taxon>
        <taxon>Ruegeria</taxon>
    </lineage>
</organism>
<evidence type="ECO:0000256" key="1">
    <source>
        <dbReference type="SAM" id="Phobius"/>
    </source>
</evidence>
<protein>
    <submittedName>
        <fullName evidence="3">VPLPA-CTERM protein sorting domain protein</fullName>
    </submittedName>
</protein>
<feature type="chain" id="PRO_5006061575" evidence="2">
    <location>
        <begin position="26"/>
        <end position="239"/>
    </location>
</feature>
<feature type="signal peptide" evidence="2">
    <location>
        <begin position="1"/>
        <end position="25"/>
    </location>
</feature>
<feature type="transmembrane region" description="Helical" evidence="1">
    <location>
        <begin position="213"/>
        <end position="232"/>
    </location>
</feature>